<dbReference type="InterPro" id="IPR036259">
    <property type="entry name" value="MFS_trans_sf"/>
</dbReference>
<feature type="transmembrane region" description="Helical" evidence="6">
    <location>
        <begin position="327"/>
        <end position="350"/>
    </location>
</feature>
<dbReference type="Pfam" id="PF07690">
    <property type="entry name" value="MFS_1"/>
    <property type="match status" value="1"/>
</dbReference>
<comment type="subcellular location">
    <subcellularLocation>
        <location evidence="1">Membrane</location>
        <topology evidence="1">Multi-pass membrane protein</topology>
    </subcellularLocation>
</comment>
<proteinExistence type="predicted"/>
<dbReference type="PROSITE" id="PS00216">
    <property type="entry name" value="SUGAR_TRANSPORT_1"/>
    <property type="match status" value="1"/>
</dbReference>
<evidence type="ECO:0000256" key="2">
    <source>
        <dbReference type="ARBA" id="ARBA00022692"/>
    </source>
</evidence>
<evidence type="ECO:0000256" key="6">
    <source>
        <dbReference type="SAM" id="Phobius"/>
    </source>
</evidence>
<name>A0A6A6BM47_9PEZI</name>
<feature type="transmembrane region" description="Helical" evidence="6">
    <location>
        <begin position="78"/>
        <end position="94"/>
    </location>
</feature>
<evidence type="ECO:0000256" key="1">
    <source>
        <dbReference type="ARBA" id="ARBA00004141"/>
    </source>
</evidence>
<dbReference type="InterPro" id="IPR005829">
    <property type="entry name" value="Sugar_transporter_CS"/>
</dbReference>
<feature type="transmembrane region" description="Helical" evidence="6">
    <location>
        <begin position="222"/>
        <end position="245"/>
    </location>
</feature>
<reference evidence="8" key="1">
    <citation type="journal article" date="2020" name="Stud. Mycol.">
        <title>101 Dothideomycetes genomes: a test case for predicting lifestyles and emergence of pathogens.</title>
        <authorList>
            <person name="Haridas S."/>
            <person name="Albert R."/>
            <person name="Binder M."/>
            <person name="Bloem J."/>
            <person name="Labutti K."/>
            <person name="Salamov A."/>
            <person name="Andreopoulos B."/>
            <person name="Baker S."/>
            <person name="Barry K."/>
            <person name="Bills G."/>
            <person name="Bluhm B."/>
            <person name="Cannon C."/>
            <person name="Castanera R."/>
            <person name="Culley D."/>
            <person name="Daum C."/>
            <person name="Ezra D."/>
            <person name="Gonzalez J."/>
            <person name="Henrissat B."/>
            <person name="Kuo A."/>
            <person name="Liang C."/>
            <person name="Lipzen A."/>
            <person name="Lutzoni F."/>
            <person name="Magnuson J."/>
            <person name="Mondo S."/>
            <person name="Nolan M."/>
            <person name="Ohm R."/>
            <person name="Pangilinan J."/>
            <person name="Park H.-J."/>
            <person name="Ramirez L."/>
            <person name="Alfaro M."/>
            <person name="Sun H."/>
            <person name="Tritt A."/>
            <person name="Yoshinaga Y."/>
            <person name="Zwiers L.-H."/>
            <person name="Turgeon B."/>
            <person name="Goodwin S."/>
            <person name="Spatafora J."/>
            <person name="Crous P."/>
            <person name="Grigoriev I."/>
        </authorList>
    </citation>
    <scope>NUCLEOTIDE SEQUENCE</scope>
    <source>
        <strain evidence="8">CBS 121167</strain>
    </source>
</reference>
<dbReference type="OrthoDB" id="2351791at2759"/>
<dbReference type="GO" id="GO:0005886">
    <property type="term" value="C:plasma membrane"/>
    <property type="evidence" value="ECO:0007669"/>
    <property type="project" value="TreeGrafter"/>
</dbReference>
<keyword evidence="4 6" id="KW-0472">Membrane</keyword>
<feature type="transmembrane region" description="Helical" evidence="6">
    <location>
        <begin position="130"/>
        <end position="152"/>
    </location>
</feature>
<feature type="transmembrane region" description="Helical" evidence="6">
    <location>
        <begin position="499"/>
        <end position="517"/>
    </location>
</feature>
<evidence type="ECO:0000256" key="5">
    <source>
        <dbReference type="SAM" id="MobiDB-lite"/>
    </source>
</evidence>
<accession>A0A6A6BM47</accession>
<dbReference type="Gene3D" id="1.20.1250.20">
    <property type="entry name" value="MFS general substrate transporter like domains"/>
    <property type="match status" value="1"/>
</dbReference>
<evidence type="ECO:0000256" key="3">
    <source>
        <dbReference type="ARBA" id="ARBA00022989"/>
    </source>
</evidence>
<dbReference type="GeneID" id="54299355"/>
<dbReference type="PROSITE" id="PS50850">
    <property type="entry name" value="MFS"/>
    <property type="match status" value="1"/>
</dbReference>
<feature type="domain" description="Major facilitator superfamily (MFS) profile" evidence="7">
    <location>
        <begin position="36"/>
        <end position="522"/>
    </location>
</feature>
<feature type="transmembrane region" description="Helical" evidence="6">
    <location>
        <begin position="423"/>
        <end position="447"/>
    </location>
</feature>
<feature type="region of interest" description="Disordered" evidence="5">
    <location>
        <begin position="1"/>
        <end position="26"/>
    </location>
</feature>
<dbReference type="InterPro" id="IPR020846">
    <property type="entry name" value="MFS_dom"/>
</dbReference>
<sequence length="555" mass="60326">MNSPLSSSNSTDKQTEGNATSQDAPEWKAGKAEWTIIIVLAFVSLMVSIDATILVPALPSLAVALNGSAADTFWTGTSYLLTQAIFQPFIVALSDAFGRRILYCISLLFFTVGTLICCLANNFIQLLAGRAIQGIGGGGLLSLGLVIMTDIVPLRQRPLYLVVNQMAWAVGTIVGPLLGGLFVEKTTWRWIFYVNFPFCGVELVAAPLAIKLHARRAPVKERLLSTDWVGAVLFIGSTCSFLIGLTRGGTEYPWSSWKILVPMVVGVVGTAATVVWEIYGAPTPFLRLSVFNSPSAAFAYIGATFQGLLMFCKLYYIPFYFETAKDFGPIITGVTLLPIILTMLPTSMIVGKLMTKSGRYRWAIWSGWAITCLGTGLLILLDNETKTYAWILIFIVVGLGHGLIIMSLNIAIQAMAETQDVAYAAAMYLFLRTLGMSIGVAIGGAVFQNMLSKHLVEHSLPSSIAHDAEGFVAVLKTLVKDSAQYQSYVKAFSTSFQNVFQTLTGVAGSAALLSLFIRNYSMDKDLNTEHMLRVRSLDREQTITKDGFSSNGSKH</sequence>
<feature type="transmembrane region" description="Helical" evidence="6">
    <location>
        <begin position="190"/>
        <end position="210"/>
    </location>
</feature>
<dbReference type="PANTHER" id="PTHR23501">
    <property type="entry name" value="MAJOR FACILITATOR SUPERFAMILY"/>
    <property type="match status" value="1"/>
</dbReference>
<feature type="transmembrane region" description="Helical" evidence="6">
    <location>
        <begin position="34"/>
        <end position="58"/>
    </location>
</feature>
<feature type="transmembrane region" description="Helical" evidence="6">
    <location>
        <begin position="387"/>
        <end position="411"/>
    </location>
</feature>
<dbReference type="EMBL" id="ML995479">
    <property type="protein sequence ID" value="KAF2144354.1"/>
    <property type="molecule type" value="Genomic_DNA"/>
</dbReference>
<feature type="transmembrane region" description="Helical" evidence="6">
    <location>
        <begin position="257"/>
        <end position="276"/>
    </location>
</feature>
<dbReference type="PANTHER" id="PTHR23501:SF94">
    <property type="entry name" value="MAJOR FACILITATOR SUPERFAMILY (MFS) PROFILE DOMAIN-CONTAINING PROTEIN"/>
    <property type="match status" value="1"/>
</dbReference>
<dbReference type="RefSeq" id="XP_033400066.1">
    <property type="nucleotide sequence ID" value="XM_033541858.1"/>
</dbReference>
<evidence type="ECO:0000259" key="7">
    <source>
        <dbReference type="PROSITE" id="PS50850"/>
    </source>
</evidence>
<dbReference type="GO" id="GO:0022857">
    <property type="term" value="F:transmembrane transporter activity"/>
    <property type="evidence" value="ECO:0007669"/>
    <property type="project" value="InterPro"/>
</dbReference>
<dbReference type="SUPFAM" id="SSF103473">
    <property type="entry name" value="MFS general substrate transporter"/>
    <property type="match status" value="1"/>
</dbReference>
<protein>
    <recommendedName>
        <fullName evidence="7">Major facilitator superfamily (MFS) profile domain-containing protein</fullName>
    </recommendedName>
</protein>
<keyword evidence="9" id="KW-1185">Reference proteome</keyword>
<keyword evidence="2 6" id="KW-0812">Transmembrane</keyword>
<evidence type="ECO:0000313" key="8">
    <source>
        <dbReference type="EMBL" id="KAF2144354.1"/>
    </source>
</evidence>
<feature type="transmembrane region" description="Helical" evidence="6">
    <location>
        <begin position="297"/>
        <end position="321"/>
    </location>
</feature>
<gene>
    <name evidence="8" type="ORF">K452DRAFT_295815</name>
</gene>
<evidence type="ECO:0000256" key="4">
    <source>
        <dbReference type="ARBA" id="ARBA00023136"/>
    </source>
</evidence>
<dbReference type="AlphaFoldDB" id="A0A6A6BM47"/>
<organism evidence="8 9">
    <name type="scientific">Aplosporella prunicola CBS 121167</name>
    <dbReference type="NCBI Taxonomy" id="1176127"/>
    <lineage>
        <taxon>Eukaryota</taxon>
        <taxon>Fungi</taxon>
        <taxon>Dikarya</taxon>
        <taxon>Ascomycota</taxon>
        <taxon>Pezizomycotina</taxon>
        <taxon>Dothideomycetes</taxon>
        <taxon>Dothideomycetes incertae sedis</taxon>
        <taxon>Botryosphaeriales</taxon>
        <taxon>Aplosporellaceae</taxon>
        <taxon>Aplosporella</taxon>
    </lineage>
</organism>
<feature type="transmembrane region" description="Helical" evidence="6">
    <location>
        <begin position="362"/>
        <end position="381"/>
    </location>
</feature>
<dbReference type="InterPro" id="IPR011701">
    <property type="entry name" value="MFS"/>
</dbReference>
<evidence type="ECO:0000313" key="9">
    <source>
        <dbReference type="Proteomes" id="UP000799438"/>
    </source>
</evidence>
<feature type="compositionally biased region" description="Polar residues" evidence="5">
    <location>
        <begin position="1"/>
        <end position="23"/>
    </location>
</feature>
<dbReference type="Proteomes" id="UP000799438">
    <property type="component" value="Unassembled WGS sequence"/>
</dbReference>
<keyword evidence="3 6" id="KW-1133">Transmembrane helix</keyword>
<dbReference type="Gene3D" id="1.20.1720.10">
    <property type="entry name" value="Multidrug resistance protein D"/>
    <property type="match status" value="1"/>
</dbReference>
<feature type="transmembrane region" description="Helical" evidence="6">
    <location>
        <begin position="101"/>
        <end position="124"/>
    </location>
</feature>
<feature type="transmembrane region" description="Helical" evidence="6">
    <location>
        <begin position="159"/>
        <end position="178"/>
    </location>
</feature>